<proteinExistence type="predicted"/>
<dbReference type="Proteomes" id="UP001431776">
    <property type="component" value="Unassembled WGS sequence"/>
</dbReference>
<dbReference type="RefSeq" id="WP_349247133.1">
    <property type="nucleotide sequence ID" value="NZ_JASCXX010000049.1"/>
</dbReference>
<dbReference type="InterPro" id="IPR002645">
    <property type="entry name" value="STAS_dom"/>
</dbReference>
<organism evidence="2 3">
    <name type="scientific">Anaerobaca lacustris</name>
    <dbReference type="NCBI Taxonomy" id="3044600"/>
    <lineage>
        <taxon>Bacteria</taxon>
        <taxon>Pseudomonadati</taxon>
        <taxon>Planctomycetota</taxon>
        <taxon>Phycisphaerae</taxon>
        <taxon>Sedimentisphaerales</taxon>
        <taxon>Anaerobacaceae</taxon>
        <taxon>Anaerobaca</taxon>
    </lineage>
</organism>
<comment type="caution">
    <text evidence="2">The sequence shown here is derived from an EMBL/GenBank/DDBJ whole genome shotgun (WGS) entry which is preliminary data.</text>
</comment>
<dbReference type="GO" id="GO:0043856">
    <property type="term" value="F:anti-sigma factor antagonist activity"/>
    <property type="evidence" value="ECO:0007669"/>
    <property type="project" value="TreeGrafter"/>
</dbReference>
<evidence type="ECO:0000313" key="3">
    <source>
        <dbReference type="Proteomes" id="UP001431776"/>
    </source>
</evidence>
<dbReference type="InterPro" id="IPR036513">
    <property type="entry name" value="STAS_dom_sf"/>
</dbReference>
<dbReference type="PANTHER" id="PTHR33495">
    <property type="entry name" value="ANTI-SIGMA FACTOR ANTAGONIST TM_1081-RELATED-RELATED"/>
    <property type="match status" value="1"/>
</dbReference>
<sequence length="111" mass="12436">MGIQQWSEDVILVNLPRRLQEHDELQSVIDMAHKRGDSDVVVDFSSVDVVGCTTLTWLLELRQLLQDRGHTLVLCSVAPATKGIFTVARLDEVFGFVEDRFAALAHFQTIG</sequence>
<name>A0AAW6U1H6_9BACT</name>
<dbReference type="PROSITE" id="PS50801">
    <property type="entry name" value="STAS"/>
    <property type="match status" value="1"/>
</dbReference>
<gene>
    <name evidence="2" type="ORF">QJ522_21885</name>
</gene>
<evidence type="ECO:0000313" key="2">
    <source>
        <dbReference type="EMBL" id="MDI6451727.1"/>
    </source>
</evidence>
<dbReference type="Pfam" id="PF01740">
    <property type="entry name" value="STAS"/>
    <property type="match status" value="1"/>
</dbReference>
<reference evidence="2" key="1">
    <citation type="submission" date="2023-05" db="EMBL/GenBank/DDBJ databases">
        <title>Anaerotaeda fermentans gen. nov., sp. nov., a novel anaerobic planctomycete of the new family within the order Sedimentisphaerales isolated from Taman Peninsula, Russia.</title>
        <authorList>
            <person name="Khomyakova M.A."/>
            <person name="Merkel A.Y."/>
            <person name="Slobodkin A.I."/>
        </authorList>
    </citation>
    <scope>NUCLEOTIDE SEQUENCE</scope>
    <source>
        <strain evidence="2">M17dextr</strain>
    </source>
</reference>
<protein>
    <submittedName>
        <fullName evidence="2">STAS domain-containing protein</fullName>
    </submittedName>
</protein>
<dbReference type="SUPFAM" id="SSF52091">
    <property type="entry name" value="SpoIIaa-like"/>
    <property type="match status" value="1"/>
</dbReference>
<evidence type="ECO:0000259" key="1">
    <source>
        <dbReference type="PROSITE" id="PS50801"/>
    </source>
</evidence>
<dbReference type="Gene3D" id="3.30.750.24">
    <property type="entry name" value="STAS domain"/>
    <property type="match status" value="1"/>
</dbReference>
<accession>A0AAW6U1H6</accession>
<dbReference type="AlphaFoldDB" id="A0AAW6U1H6"/>
<keyword evidence="3" id="KW-1185">Reference proteome</keyword>
<dbReference type="EMBL" id="JASCXX010000049">
    <property type="protein sequence ID" value="MDI6451727.1"/>
    <property type="molecule type" value="Genomic_DNA"/>
</dbReference>
<feature type="domain" description="STAS" evidence="1">
    <location>
        <begin position="23"/>
        <end position="111"/>
    </location>
</feature>